<accession>A0A7Z9BL78</accession>
<gene>
    <name evidence="1" type="ORF">PL9631_250085</name>
</gene>
<keyword evidence="2" id="KW-1185">Reference proteome</keyword>
<dbReference type="Proteomes" id="UP000182190">
    <property type="component" value="Unassembled WGS sequence"/>
</dbReference>
<proteinExistence type="predicted"/>
<evidence type="ECO:0000313" key="1">
    <source>
        <dbReference type="EMBL" id="VXD16857.1"/>
    </source>
</evidence>
<dbReference type="EMBL" id="CZCS02000163">
    <property type="protein sequence ID" value="VXD16857.1"/>
    <property type="molecule type" value="Genomic_DNA"/>
</dbReference>
<evidence type="ECO:0000313" key="2">
    <source>
        <dbReference type="Proteomes" id="UP000182190"/>
    </source>
</evidence>
<organism evidence="1 2">
    <name type="scientific">Planktothrix paucivesiculata PCC 9631</name>
    <dbReference type="NCBI Taxonomy" id="671071"/>
    <lineage>
        <taxon>Bacteria</taxon>
        <taxon>Bacillati</taxon>
        <taxon>Cyanobacteriota</taxon>
        <taxon>Cyanophyceae</taxon>
        <taxon>Oscillatoriophycideae</taxon>
        <taxon>Oscillatoriales</taxon>
        <taxon>Microcoleaceae</taxon>
        <taxon>Planktothrix</taxon>
    </lineage>
</organism>
<name>A0A7Z9BL78_9CYAN</name>
<protein>
    <submittedName>
        <fullName evidence="1">Uncharacterized protein</fullName>
    </submittedName>
</protein>
<dbReference type="OrthoDB" id="467329at2"/>
<dbReference type="RefSeq" id="WP_079680004.1">
    <property type="nucleotide sequence ID" value="NZ_LR734992.1"/>
</dbReference>
<dbReference type="AlphaFoldDB" id="A0A7Z9BL78"/>
<comment type="caution">
    <text evidence="1">The sequence shown here is derived from an EMBL/GenBank/DDBJ whole genome shotgun (WGS) entry which is preliminary data.</text>
</comment>
<reference evidence="1" key="1">
    <citation type="submission" date="2019-10" db="EMBL/GenBank/DDBJ databases">
        <authorList>
            <consortium name="Genoscope - CEA"/>
            <person name="William W."/>
        </authorList>
    </citation>
    <scope>NUCLEOTIDE SEQUENCE [LARGE SCALE GENOMIC DNA]</scope>
    <source>
        <strain evidence="1">BBR_PRJEB10994</strain>
    </source>
</reference>
<sequence length="75" mass="8426">MASITIQVDEDIKMAFEGATSETHKQLSHIVQLFLRGNLQNKSLTEVMAEISDKVQQRGLTPEILQEILADDNDE</sequence>